<dbReference type="InterPro" id="IPR020846">
    <property type="entry name" value="MFS_dom"/>
</dbReference>
<evidence type="ECO:0000259" key="9">
    <source>
        <dbReference type="PROSITE" id="PS50850"/>
    </source>
</evidence>
<feature type="transmembrane region" description="Helical" evidence="8">
    <location>
        <begin position="380"/>
        <end position="399"/>
    </location>
</feature>
<evidence type="ECO:0000256" key="7">
    <source>
        <dbReference type="ARBA" id="ARBA00038459"/>
    </source>
</evidence>
<proteinExistence type="inferred from homology"/>
<dbReference type="Gene3D" id="1.20.1250.20">
    <property type="entry name" value="MFS general substrate transporter like domains"/>
    <property type="match status" value="1"/>
</dbReference>
<evidence type="ECO:0000313" key="11">
    <source>
        <dbReference type="Proteomes" id="UP000256690"/>
    </source>
</evidence>
<dbReference type="OrthoDB" id="446368at2759"/>
<feature type="domain" description="Major facilitator superfamily (MFS) profile" evidence="9">
    <location>
        <begin position="71"/>
        <end position="502"/>
    </location>
</feature>
<dbReference type="PROSITE" id="PS50850">
    <property type="entry name" value="MFS"/>
    <property type="match status" value="1"/>
</dbReference>
<organism evidence="10 11">
    <name type="scientific">Aspergillus mulundensis</name>
    <dbReference type="NCBI Taxonomy" id="1810919"/>
    <lineage>
        <taxon>Eukaryota</taxon>
        <taxon>Fungi</taxon>
        <taxon>Dikarya</taxon>
        <taxon>Ascomycota</taxon>
        <taxon>Pezizomycotina</taxon>
        <taxon>Eurotiomycetes</taxon>
        <taxon>Eurotiomycetidae</taxon>
        <taxon>Eurotiales</taxon>
        <taxon>Aspergillaceae</taxon>
        <taxon>Aspergillus</taxon>
        <taxon>Aspergillus subgen. Nidulantes</taxon>
    </lineage>
</organism>
<feature type="transmembrane region" description="Helical" evidence="8">
    <location>
        <begin position="66"/>
        <end position="86"/>
    </location>
</feature>
<dbReference type="PANTHER" id="PTHR23502">
    <property type="entry name" value="MAJOR FACILITATOR SUPERFAMILY"/>
    <property type="match status" value="1"/>
</dbReference>
<evidence type="ECO:0000256" key="1">
    <source>
        <dbReference type="ARBA" id="ARBA00004651"/>
    </source>
</evidence>
<evidence type="ECO:0000256" key="3">
    <source>
        <dbReference type="ARBA" id="ARBA00022475"/>
    </source>
</evidence>
<dbReference type="EMBL" id="PVWQ01000006">
    <property type="protein sequence ID" value="RDW78689.1"/>
    <property type="molecule type" value="Genomic_DNA"/>
</dbReference>
<evidence type="ECO:0000256" key="6">
    <source>
        <dbReference type="ARBA" id="ARBA00023136"/>
    </source>
</evidence>
<evidence type="ECO:0000256" key="2">
    <source>
        <dbReference type="ARBA" id="ARBA00022448"/>
    </source>
</evidence>
<feature type="transmembrane region" description="Helical" evidence="8">
    <location>
        <begin position="438"/>
        <end position="461"/>
    </location>
</feature>
<comment type="subcellular location">
    <subcellularLocation>
        <location evidence="1">Cell membrane</location>
        <topology evidence="1">Multi-pass membrane protein</topology>
    </subcellularLocation>
</comment>
<dbReference type="Proteomes" id="UP000256690">
    <property type="component" value="Unassembled WGS sequence"/>
</dbReference>
<comment type="caution">
    <text evidence="10">The sequence shown here is derived from an EMBL/GenBank/DDBJ whole genome shotgun (WGS) entry which is preliminary data.</text>
</comment>
<accession>A0A3D8RXA1</accession>
<name>A0A3D8RXA1_9EURO</name>
<feature type="transmembrane region" description="Helical" evidence="8">
    <location>
        <begin position="473"/>
        <end position="495"/>
    </location>
</feature>
<evidence type="ECO:0000256" key="8">
    <source>
        <dbReference type="SAM" id="Phobius"/>
    </source>
</evidence>
<feature type="transmembrane region" description="Helical" evidence="8">
    <location>
        <begin position="162"/>
        <end position="184"/>
    </location>
</feature>
<dbReference type="Pfam" id="PF07690">
    <property type="entry name" value="MFS_1"/>
    <property type="match status" value="1"/>
</dbReference>
<gene>
    <name evidence="10" type="ORF">DSM5745_05541</name>
</gene>
<evidence type="ECO:0000313" key="10">
    <source>
        <dbReference type="EMBL" id="RDW78689.1"/>
    </source>
</evidence>
<dbReference type="InterPro" id="IPR011701">
    <property type="entry name" value="MFS"/>
</dbReference>
<evidence type="ECO:0000256" key="5">
    <source>
        <dbReference type="ARBA" id="ARBA00022989"/>
    </source>
</evidence>
<keyword evidence="5 8" id="KW-1133">Transmembrane helix</keyword>
<feature type="transmembrane region" description="Helical" evidence="8">
    <location>
        <begin position="196"/>
        <end position="217"/>
    </location>
</feature>
<dbReference type="InterPro" id="IPR036259">
    <property type="entry name" value="MFS_trans_sf"/>
</dbReference>
<dbReference type="AlphaFoldDB" id="A0A3D8RXA1"/>
<keyword evidence="3" id="KW-1003">Cell membrane</keyword>
<dbReference type="GO" id="GO:0022857">
    <property type="term" value="F:transmembrane transporter activity"/>
    <property type="evidence" value="ECO:0007669"/>
    <property type="project" value="InterPro"/>
</dbReference>
<keyword evidence="4 8" id="KW-0812">Transmembrane</keyword>
<dbReference type="GeneID" id="38115911"/>
<dbReference type="RefSeq" id="XP_026603389.1">
    <property type="nucleotide sequence ID" value="XM_026747557.1"/>
</dbReference>
<comment type="similarity">
    <text evidence="7">Belongs to the major facilitator superfamily. DHA1 family. Polyamines/proton antiporter (TC 2.A.1.2.16) subfamily.</text>
</comment>
<dbReference type="CDD" id="cd17323">
    <property type="entry name" value="MFS_Tpo1_MDR_like"/>
    <property type="match status" value="1"/>
</dbReference>
<feature type="transmembrane region" description="Helical" evidence="8">
    <location>
        <begin position="300"/>
        <end position="326"/>
    </location>
</feature>
<feature type="transmembrane region" description="Helical" evidence="8">
    <location>
        <begin position="229"/>
        <end position="254"/>
    </location>
</feature>
<dbReference type="GO" id="GO:0005886">
    <property type="term" value="C:plasma membrane"/>
    <property type="evidence" value="ECO:0007669"/>
    <property type="project" value="UniProtKB-SubCell"/>
</dbReference>
<reference evidence="10 11" key="1">
    <citation type="journal article" date="2018" name="IMA Fungus">
        <title>IMA Genome-F 9: Draft genome sequence of Annulohypoxylon stygium, Aspergillus mulundensis, Berkeleyomyces basicola (syn. Thielaviopsis basicola), Ceratocystis smalleyi, two Cercospora beticola strains, Coleophoma cylindrospora, Fusarium fracticaudum, Phialophora cf. hyalina, and Morchella septimelata.</title>
        <authorList>
            <person name="Wingfield B.D."/>
            <person name="Bills G.F."/>
            <person name="Dong Y."/>
            <person name="Huang W."/>
            <person name="Nel W.J."/>
            <person name="Swalarsk-Parry B.S."/>
            <person name="Vaghefi N."/>
            <person name="Wilken P.M."/>
            <person name="An Z."/>
            <person name="de Beer Z.W."/>
            <person name="De Vos L."/>
            <person name="Chen L."/>
            <person name="Duong T.A."/>
            <person name="Gao Y."/>
            <person name="Hammerbacher A."/>
            <person name="Kikkert J.R."/>
            <person name="Li Y."/>
            <person name="Li H."/>
            <person name="Li K."/>
            <person name="Li Q."/>
            <person name="Liu X."/>
            <person name="Ma X."/>
            <person name="Naidoo K."/>
            <person name="Pethybridge S.J."/>
            <person name="Sun J."/>
            <person name="Steenkamp E.T."/>
            <person name="van der Nest M.A."/>
            <person name="van Wyk S."/>
            <person name="Wingfield M.J."/>
            <person name="Xiong C."/>
            <person name="Yue Q."/>
            <person name="Zhang X."/>
        </authorList>
    </citation>
    <scope>NUCLEOTIDE SEQUENCE [LARGE SCALE GENOMIC DNA]</scope>
    <source>
        <strain evidence="10 11">DSM 5745</strain>
    </source>
</reference>
<feature type="transmembrane region" description="Helical" evidence="8">
    <location>
        <begin position="137"/>
        <end position="156"/>
    </location>
</feature>
<protein>
    <recommendedName>
        <fullName evidence="9">Major facilitator superfamily (MFS) profile domain-containing protein</fullName>
    </recommendedName>
</protein>
<dbReference type="STRING" id="1810919.A0A3D8RXA1"/>
<keyword evidence="11" id="KW-1185">Reference proteome</keyword>
<evidence type="ECO:0000256" key="4">
    <source>
        <dbReference type="ARBA" id="ARBA00022692"/>
    </source>
</evidence>
<keyword evidence="2" id="KW-0813">Transport</keyword>
<dbReference type="SUPFAM" id="SSF103473">
    <property type="entry name" value="MFS general substrate transporter"/>
    <property type="match status" value="1"/>
</dbReference>
<feature type="transmembrane region" description="Helical" evidence="8">
    <location>
        <begin position="106"/>
        <end position="125"/>
    </location>
</feature>
<keyword evidence="6 8" id="KW-0472">Membrane</keyword>
<feature type="transmembrane region" description="Helical" evidence="8">
    <location>
        <begin position="405"/>
        <end position="426"/>
    </location>
</feature>
<dbReference type="FunFam" id="1.20.1250.20:FF:000011">
    <property type="entry name" value="MFS multidrug transporter, putative"/>
    <property type="match status" value="1"/>
</dbReference>
<feature type="transmembrane region" description="Helical" evidence="8">
    <location>
        <begin position="338"/>
        <end position="360"/>
    </location>
</feature>
<sequence length="556" mass="60455">MSPSLMGKGEGSAPSRIPFWRLLFDQGAVTQAVIDHPYPGTGTESDPYIISWIPDDPRNPLLFPAALKWSITVLVSMCTLAVSLVSSGYSGSLVEVVSYFGISQEVSYLGISLYVIGFAVGPIFWAPLSEIYGRRWIYIASVGSLAVFTAGVAGARNTQTLLVLRFFAGSLGSAPMAVPGGVIADMFPPVPRGLAGAVYAAAPFLGPVLGPIIGGFIAESGGWRWVQGFLALFAATLTLAVVLLFPETYAPVLLRRRAQRLHRITGHSYRSASDDGATPFKGKLKIALSRPWILLFREPIVFLLTLYSAIIYGILYMFFAAFPIVFQEVRGWSEGIGGLAFLGILVGCLIAGAYIFPVYFSYRRKALAAKPGRLPPEERLRGSFPAAIALPVGLFWFAWTNSPGVHWMAPIAAGVPFGFGMVMVFIPILNYLVDSYTIYAASVMASSWALRAMFGAAFPLFTSYMFENLGIHWAASIPAFLATACAPLPFVFYVWGARIRARSKYAAQAEAYMRKVMGEGEKEKQREGDGKDEEEGGAVIDQTFFTLISKVMIEYI</sequence>
<dbReference type="PANTHER" id="PTHR23502:SF186">
    <property type="entry name" value="MAJOR FACILITATOR SUPERFAMILY (MFS) PROFILE DOMAIN-CONTAINING PROTEIN"/>
    <property type="match status" value="1"/>
</dbReference>